<reference evidence="3 4" key="1">
    <citation type="journal article" date="2014" name="PLoS ONE">
        <title>Global Analysis of Gene Expression Profiles in Physic Nut (Jatropha curcas L.) Seedlings Exposed to Salt Stress.</title>
        <authorList>
            <person name="Zhang L."/>
            <person name="Zhang C."/>
            <person name="Wu P."/>
            <person name="Chen Y."/>
            <person name="Li M."/>
            <person name="Jiang H."/>
            <person name="Wu G."/>
        </authorList>
    </citation>
    <scope>NUCLEOTIDE SEQUENCE [LARGE SCALE GENOMIC DNA]</scope>
    <source>
        <strain evidence="4">cv. GZQX0401</strain>
        <tissue evidence="3">Young leaves</tissue>
    </source>
</reference>
<accession>A0A067JDV8</accession>
<evidence type="ECO:0000313" key="3">
    <source>
        <dbReference type="EMBL" id="KDP20948.1"/>
    </source>
</evidence>
<gene>
    <name evidence="3" type="ORF">JCGZ_21419</name>
</gene>
<dbReference type="PANTHER" id="PTHR36888">
    <property type="entry name" value="TETRATRICOPEPTIDE-LIKE HELICAL DOMAIN-CONTAINING PROTEIN-RELATED"/>
    <property type="match status" value="1"/>
</dbReference>
<protein>
    <submittedName>
        <fullName evidence="3">Uncharacterized protein</fullName>
    </submittedName>
</protein>
<proteinExistence type="predicted"/>
<feature type="transmembrane region" description="Helical" evidence="2">
    <location>
        <begin position="78"/>
        <end position="97"/>
    </location>
</feature>
<dbReference type="InterPro" id="IPR011990">
    <property type="entry name" value="TPR-like_helical_dom_sf"/>
</dbReference>
<keyword evidence="2" id="KW-1133">Transmembrane helix</keyword>
<keyword evidence="4" id="KW-1185">Reference proteome</keyword>
<keyword evidence="2" id="KW-0472">Membrane</keyword>
<dbReference type="Gene3D" id="1.25.40.10">
    <property type="entry name" value="Tetratricopeptide repeat domain"/>
    <property type="match status" value="1"/>
</dbReference>
<feature type="compositionally biased region" description="Polar residues" evidence="1">
    <location>
        <begin position="383"/>
        <end position="398"/>
    </location>
</feature>
<feature type="compositionally biased region" description="Basic and acidic residues" evidence="1">
    <location>
        <begin position="403"/>
        <end position="419"/>
    </location>
</feature>
<evidence type="ECO:0000313" key="4">
    <source>
        <dbReference type="Proteomes" id="UP000027138"/>
    </source>
</evidence>
<evidence type="ECO:0000256" key="2">
    <source>
        <dbReference type="SAM" id="Phobius"/>
    </source>
</evidence>
<keyword evidence="2" id="KW-0812">Transmembrane</keyword>
<dbReference type="EMBL" id="KK915662">
    <property type="protein sequence ID" value="KDP20948.1"/>
    <property type="molecule type" value="Genomic_DNA"/>
</dbReference>
<dbReference type="PANTHER" id="PTHR36888:SF2">
    <property type="entry name" value="TETRATRICOPEPTIDE REPEAT (TPR)-LIKE SUPERFAMILY PROTEIN"/>
    <property type="match status" value="1"/>
</dbReference>
<feature type="region of interest" description="Disordered" evidence="1">
    <location>
        <begin position="383"/>
        <end position="437"/>
    </location>
</feature>
<name>A0A067JDV8_JATCU</name>
<dbReference type="Proteomes" id="UP000027138">
    <property type="component" value="Unassembled WGS sequence"/>
</dbReference>
<dbReference type="SUPFAM" id="SSF48452">
    <property type="entry name" value="TPR-like"/>
    <property type="match status" value="1"/>
</dbReference>
<evidence type="ECO:0000256" key="1">
    <source>
        <dbReference type="SAM" id="MobiDB-lite"/>
    </source>
</evidence>
<dbReference type="AlphaFoldDB" id="A0A067JDV8"/>
<sequence>MLKPTRFSSIKASAISNSPNYSGWDDLLLGGDLLSSGKSSQLRDFLVSRGIDDKKHVFTFLLGIICAFAICRVRISSIIVFPASVLIFGIGFSLGFFRGGSFNEVSGSASKKRAKEEIIRVYSERLKSLVGFFDGFDVKVNDLKNAIQRAVHTEEIELVDLENYISVLESVQASALNSRNEVEATIDSVGNSSNVLIENPKSSGRKKKEIGEAGFEMLQFLGGLFGEKMVDSKPNKGKDKDNVKQGVVQGLANDQSQGNKSTLTMEEGILNAVDNNEGNRPSMFSQDLTKKSTLDRDWDGERRIRMISENAKNTGERTRSGKRSIDAEEYSYKSSRLQFVDNHSVSWRMDKSDETDMWKPHGNVHDTVDFNFSFKHMETEASFSQEQTLKQSSGAYKSSHSRKMNEDELYRSQFRKEGLNDDSGSDHQSVFESEVDSSSSSMISDDVVFDRYLTEASNLLKQAKECIRGKRDEEHAEVILYKSSKLLSKALAMKPMSLLAVGQLGNTYLLHGELKLKISRELRTLLSRRDPLSLENQSRVLKGLDEQVRKKDKIAYALVNVCEECEELLIEAGRKYRLALSIDGNDVRALYNWGLALSFRAQLIADIGPEAAFDADKVFLAAIDKFDAMMSKGNVYAPDALFRWGVVLQQRSRLRPRNSKEKAKLLMQAKRLYEDALDMDSKNLQVREALLSCVAELNRRLL</sequence>
<organism evidence="3 4">
    <name type="scientific">Jatropha curcas</name>
    <name type="common">Barbados nut</name>
    <dbReference type="NCBI Taxonomy" id="180498"/>
    <lineage>
        <taxon>Eukaryota</taxon>
        <taxon>Viridiplantae</taxon>
        <taxon>Streptophyta</taxon>
        <taxon>Embryophyta</taxon>
        <taxon>Tracheophyta</taxon>
        <taxon>Spermatophyta</taxon>
        <taxon>Magnoliopsida</taxon>
        <taxon>eudicotyledons</taxon>
        <taxon>Gunneridae</taxon>
        <taxon>Pentapetalae</taxon>
        <taxon>rosids</taxon>
        <taxon>fabids</taxon>
        <taxon>Malpighiales</taxon>
        <taxon>Euphorbiaceae</taxon>
        <taxon>Crotonoideae</taxon>
        <taxon>Jatropheae</taxon>
        <taxon>Jatropha</taxon>
    </lineage>
</organism>
<dbReference type="STRING" id="180498.A0A067JDV8"/>
<dbReference type="OrthoDB" id="552664at2759"/>